<feature type="compositionally biased region" description="Polar residues" evidence="1">
    <location>
        <begin position="285"/>
        <end position="307"/>
    </location>
</feature>
<evidence type="ECO:0000313" key="2">
    <source>
        <dbReference type="EMBL" id="KAH0534977.1"/>
    </source>
</evidence>
<feature type="compositionally biased region" description="Low complexity" evidence="1">
    <location>
        <begin position="313"/>
        <end position="324"/>
    </location>
</feature>
<dbReference type="Proteomes" id="UP000826195">
    <property type="component" value="Unassembled WGS sequence"/>
</dbReference>
<name>A0AAV7HWR8_COTGL</name>
<evidence type="ECO:0000313" key="3">
    <source>
        <dbReference type="Proteomes" id="UP000826195"/>
    </source>
</evidence>
<dbReference type="AlphaFoldDB" id="A0AAV7HWR8"/>
<sequence length="699" mass="80359">MPPKKTKNDNNKYVLIWWIVSGEKTITELTKVPVAKRKKDEIIKLKWEGNDGKKKFYFAKIIEFGASVEDLDKIRLDNKGNVCDESTKLFTEDVLQQKKQLNMTKKISKEFEKKNQSHVEKKIMKQKPIFSIDEPPLCDRNKPKISKFKSISVEKTLSNKNDSCTDQDFIEDDSNALSSCININKVVNASDQQSSEDDKLINITGDHFIDPPNFNNLPVDQVDFDKPTDYGIDLSSIWNNDYLNNWSTINNRAINVSNSSPLEPLQQIDILSSNVLELKSLQNNDRDSSMQFSSGFKKQNSNESSTIFRPWDSSSETTTANTTSPPYWNDVEEEPPSESRVPTIDIPAHDSTDLETIKETVYAGSLATFLKNEVREADLDFIRMLEASINRAYESQQRYDRQSSEILKIPGCYTQPGEHMVEIVAGSKIYFPLSIKNQIEKTCEEENESCDWETLIKLALREVYGNNISNYSAKGIKVKGSHTDKYPPIDSRLYNAIFDWVRDKVGSKKIITTKMFNTTINKYCANKRTNENTHPHSTKQLDQPEFISEENLRFFKKIVQIIEDSYNMQRRETLPERQTYQLSNVYTQPAKTKVQISPNYEIYLPKSIYMYIERRSEIAKNKYDWRILIKEALLEVYGNQLKNYSAKGTRGGSPGINVELYRALYDWASSVTSEVILDGDFTDVINTLTANKKKGKKSK</sequence>
<proteinExistence type="predicted"/>
<dbReference type="EMBL" id="JAHXZJ010002982">
    <property type="protein sequence ID" value="KAH0534977.1"/>
    <property type="molecule type" value="Genomic_DNA"/>
</dbReference>
<evidence type="ECO:0008006" key="4">
    <source>
        <dbReference type="Google" id="ProtNLM"/>
    </source>
</evidence>
<accession>A0AAV7HWR8</accession>
<keyword evidence="3" id="KW-1185">Reference proteome</keyword>
<organism evidence="2 3">
    <name type="scientific">Cotesia glomerata</name>
    <name type="common">Lepidopteran parasitic wasp</name>
    <name type="synonym">Apanteles glomeratus</name>
    <dbReference type="NCBI Taxonomy" id="32391"/>
    <lineage>
        <taxon>Eukaryota</taxon>
        <taxon>Metazoa</taxon>
        <taxon>Ecdysozoa</taxon>
        <taxon>Arthropoda</taxon>
        <taxon>Hexapoda</taxon>
        <taxon>Insecta</taxon>
        <taxon>Pterygota</taxon>
        <taxon>Neoptera</taxon>
        <taxon>Endopterygota</taxon>
        <taxon>Hymenoptera</taxon>
        <taxon>Apocrita</taxon>
        <taxon>Ichneumonoidea</taxon>
        <taxon>Braconidae</taxon>
        <taxon>Microgastrinae</taxon>
        <taxon>Cotesia</taxon>
    </lineage>
</organism>
<feature type="region of interest" description="Disordered" evidence="1">
    <location>
        <begin position="285"/>
        <end position="346"/>
    </location>
</feature>
<reference evidence="2 3" key="1">
    <citation type="journal article" date="2021" name="J. Hered.">
        <title>A chromosome-level genome assembly of the parasitoid wasp, Cotesia glomerata (Hymenoptera: Braconidae).</title>
        <authorList>
            <person name="Pinto B.J."/>
            <person name="Weis J.J."/>
            <person name="Gamble T."/>
            <person name="Ode P.J."/>
            <person name="Paul R."/>
            <person name="Zaspel J.M."/>
        </authorList>
    </citation>
    <scope>NUCLEOTIDE SEQUENCE [LARGE SCALE GENOMIC DNA]</scope>
    <source>
        <strain evidence="2">CgM1</strain>
    </source>
</reference>
<protein>
    <recommendedName>
        <fullName evidence="4">BEN domain-containing protein</fullName>
    </recommendedName>
</protein>
<gene>
    <name evidence="2" type="ORF">KQX54_011199</name>
</gene>
<comment type="caution">
    <text evidence="2">The sequence shown here is derived from an EMBL/GenBank/DDBJ whole genome shotgun (WGS) entry which is preliminary data.</text>
</comment>
<evidence type="ECO:0000256" key="1">
    <source>
        <dbReference type="SAM" id="MobiDB-lite"/>
    </source>
</evidence>